<dbReference type="Proteomes" id="UP000070096">
    <property type="component" value="Unassembled WGS sequence"/>
</dbReference>
<keyword evidence="1" id="KW-1133">Transmembrane helix</keyword>
<evidence type="ECO:0000256" key="1">
    <source>
        <dbReference type="SAM" id="Phobius"/>
    </source>
</evidence>
<accession>A0A139MYD2</accession>
<dbReference type="EMBL" id="LQRC01000263">
    <property type="protein sequence ID" value="KXT68557.1"/>
    <property type="molecule type" value="Genomic_DNA"/>
</dbReference>
<gene>
    <name evidence="2" type="ORF">SGODD07_02060</name>
</gene>
<keyword evidence="1" id="KW-0812">Transmembrane</keyword>
<organism evidence="2 3">
    <name type="scientific">Streptococcus gordonii</name>
    <dbReference type="NCBI Taxonomy" id="1302"/>
    <lineage>
        <taxon>Bacteria</taxon>
        <taxon>Bacillati</taxon>
        <taxon>Bacillota</taxon>
        <taxon>Bacilli</taxon>
        <taxon>Lactobacillales</taxon>
        <taxon>Streptococcaceae</taxon>
        <taxon>Streptococcus</taxon>
    </lineage>
</organism>
<proteinExistence type="predicted"/>
<evidence type="ECO:0000313" key="2">
    <source>
        <dbReference type="EMBL" id="KXT68557.1"/>
    </source>
</evidence>
<feature type="transmembrane region" description="Helical" evidence="1">
    <location>
        <begin position="54"/>
        <end position="73"/>
    </location>
</feature>
<reference evidence="2 3" key="1">
    <citation type="submission" date="2016-01" db="EMBL/GenBank/DDBJ databases">
        <title>Highly variable Streptococcus oralis are common among viridans streptococci isolated from primates.</title>
        <authorList>
            <person name="Denapaite D."/>
            <person name="Rieger M."/>
            <person name="Koendgen S."/>
            <person name="Brueckner R."/>
            <person name="Ochigava I."/>
            <person name="Kappeler P."/>
            <person name="Maetz-Rensing K."/>
            <person name="Leendertz F."/>
            <person name="Hakenbeck R."/>
        </authorList>
    </citation>
    <scope>NUCLEOTIDE SEQUENCE [LARGE SCALE GENOMIC DNA]</scope>
    <source>
        <strain evidence="2 3">DD07</strain>
    </source>
</reference>
<name>A0A139MYD2_STRGN</name>
<dbReference type="Pfam" id="PF06182">
    <property type="entry name" value="ABC2_membrane_6"/>
    <property type="match status" value="1"/>
</dbReference>
<feature type="transmembrane region" description="Helical" evidence="1">
    <location>
        <begin position="21"/>
        <end position="48"/>
    </location>
</feature>
<sequence length="91" mass="10277">MVGGILLATTFSSITWTLPKFLLFLICIPFTTLIYTSLKIATASIAFWTKRSGAMIYILGTIYQFTLTTRYSISDNIKKGDFLLNGNRLFH</sequence>
<dbReference type="AlphaFoldDB" id="A0A139MYD2"/>
<dbReference type="InterPro" id="IPR010390">
    <property type="entry name" value="ABC-2_transporter-like"/>
</dbReference>
<evidence type="ECO:0000313" key="3">
    <source>
        <dbReference type="Proteomes" id="UP000070096"/>
    </source>
</evidence>
<protein>
    <submittedName>
        <fullName evidence="2">ABC-type multidrug transport system, permease component</fullName>
    </submittedName>
</protein>
<keyword evidence="1" id="KW-0472">Membrane</keyword>
<comment type="caution">
    <text evidence="2">The sequence shown here is derived from an EMBL/GenBank/DDBJ whole genome shotgun (WGS) entry which is preliminary data.</text>
</comment>
<dbReference type="PATRIC" id="fig|1302.21.peg.2280"/>